<feature type="region of interest" description="Disordered" evidence="1">
    <location>
        <begin position="1"/>
        <end position="60"/>
    </location>
</feature>
<gene>
    <name evidence="2" type="ORF">SORBI_3001G227850</name>
</gene>
<dbReference type="Proteomes" id="UP000000768">
    <property type="component" value="Chromosome 1"/>
</dbReference>
<dbReference type="OMA" id="SRSMAWH"/>
<proteinExistence type="predicted"/>
<organism evidence="2 3">
    <name type="scientific">Sorghum bicolor</name>
    <name type="common">Sorghum</name>
    <name type="synonym">Sorghum vulgare</name>
    <dbReference type="NCBI Taxonomy" id="4558"/>
    <lineage>
        <taxon>Eukaryota</taxon>
        <taxon>Viridiplantae</taxon>
        <taxon>Streptophyta</taxon>
        <taxon>Embryophyta</taxon>
        <taxon>Tracheophyta</taxon>
        <taxon>Spermatophyta</taxon>
        <taxon>Magnoliopsida</taxon>
        <taxon>Liliopsida</taxon>
        <taxon>Poales</taxon>
        <taxon>Poaceae</taxon>
        <taxon>PACMAD clade</taxon>
        <taxon>Panicoideae</taxon>
        <taxon>Andropogonodae</taxon>
        <taxon>Andropogoneae</taxon>
        <taxon>Sorghinae</taxon>
        <taxon>Sorghum</taxon>
    </lineage>
</organism>
<sequence>MPALSSRDSTDPQLGSRSMAWHGRSGDQRQRLGALQEEAGDAEWGGCGDSGNGRSSEVIT</sequence>
<evidence type="ECO:0000313" key="2">
    <source>
        <dbReference type="EMBL" id="OQU91680.1"/>
    </source>
</evidence>
<reference evidence="3" key="2">
    <citation type="journal article" date="2018" name="Plant J.">
        <title>The Sorghum bicolor reference genome: improved assembly, gene annotations, a transcriptome atlas, and signatures of genome organization.</title>
        <authorList>
            <person name="McCormick R.F."/>
            <person name="Truong S.K."/>
            <person name="Sreedasyam A."/>
            <person name="Jenkins J."/>
            <person name="Shu S."/>
            <person name="Sims D."/>
            <person name="Kennedy M."/>
            <person name="Amirebrahimi M."/>
            <person name="Weers B.D."/>
            <person name="McKinley B."/>
            <person name="Mattison A."/>
            <person name="Morishige D.T."/>
            <person name="Grimwood J."/>
            <person name="Schmutz J."/>
            <person name="Mullet J.E."/>
        </authorList>
    </citation>
    <scope>NUCLEOTIDE SEQUENCE [LARGE SCALE GENOMIC DNA]</scope>
    <source>
        <strain evidence="3">cv. BTx623</strain>
    </source>
</reference>
<name>A0A1Z5S6W8_SORBI</name>
<dbReference type="AlphaFoldDB" id="A0A1Z5S6W8"/>
<evidence type="ECO:0000256" key="1">
    <source>
        <dbReference type="SAM" id="MobiDB-lite"/>
    </source>
</evidence>
<dbReference type="EMBL" id="CM000760">
    <property type="protein sequence ID" value="OQU91680.1"/>
    <property type="molecule type" value="Genomic_DNA"/>
</dbReference>
<dbReference type="InParanoid" id="A0A1Z5S6W8"/>
<protein>
    <submittedName>
        <fullName evidence="2">Uncharacterized protein</fullName>
    </submittedName>
</protein>
<keyword evidence="3" id="KW-1185">Reference proteome</keyword>
<reference evidence="2 3" key="1">
    <citation type="journal article" date="2009" name="Nature">
        <title>The Sorghum bicolor genome and the diversification of grasses.</title>
        <authorList>
            <person name="Paterson A.H."/>
            <person name="Bowers J.E."/>
            <person name="Bruggmann R."/>
            <person name="Dubchak I."/>
            <person name="Grimwood J."/>
            <person name="Gundlach H."/>
            <person name="Haberer G."/>
            <person name="Hellsten U."/>
            <person name="Mitros T."/>
            <person name="Poliakov A."/>
            <person name="Schmutz J."/>
            <person name="Spannagl M."/>
            <person name="Tang H."/>
            <person name="Wang X."/>
            <person name="Wicker T."/>
            <person name="Bharti A.K."/>
            <person name="Chapman J."/>
            <person name="Feltus F.A."/>
            <person name="Gowik U."/>
            <person name="Grigoriev I.V."/>
            <person name="Lyons E."/>
            <person name="Maher C.A."/>
            <person name="Martis M."/>
            <person name="Narechania A."/>
            <person name="Otillar R.P."/>
            <person name="Penning B.W."/>
            <person name="Salamov A.A."/>
            <person name="Wang Y."/>
            <person name="Zhang L."/>
            <person name="Carpita N.C."/>
            <person name="Freeling M."/>
            <person name="Gingle A.R."/>
            <person name="Hash C.T."/>
            <person name="Keller B."/>
            <person name="Klein P."/>
            <person name="Kresovich S."/>
            <person name="McCann M.C."/>
            <person name="Ming R."/>
            <person name="Peterson D.G."/>
            <person name="Mehboob-ur-Rahman"/>
            <person name="Ware D."/>
            <person name="Westhoff P."/>
            <person name="Mayer K.F."/>
            <person name="Messing J."/>
            <person name="Rokhsar D.S."/>
        </authorList>
    </citation>
    <scope>NUCLEOTIDE SEQUENCE [LARGE SCALE GENOMIC DNA]</scope>
    <source>
        <strain evidence="3">cv. BTx623</strain>
    </source>
</reference>
<evidence type="ECO:0000313" key="3">
    <source>
        <dbReference type="Proteomes" id="UP000000768"/>
    </source>
</evidence>
<accession>A0A1Z5S6W8</accession>
<dbReference type="Gramene" id="OQU91680">
    <property type="protein sequence ID" value="OQU91680"/>
    <property type="gene ID" value="SORBI_3001G227850"/>
</dbReference>